<gene>
    <name evidence="3" type="ORF">QFW96_17540</name>
</gene>
<dbReference type="Pfam" id="PF13622">
    <property type="entry name" value="4HBT_3"/>
    <property type="match status" value="1"/>
</dbReference>
<evidence type="ECO:0000313" key="3">
    <source>
        <dbReference type="EMBL" id="MDI2030439.1"/>
    </source>
</evidence>
<dbReference type="InterPro" id="IPR049450">
    <property type="entry name" value="ACOT8-like_C"/>
</dbReference>
<name>A0ABT6PR00_9PSEU</name>
<sequence length="263" mass="28453">MGSFIDALTTKELRDGVCGSTLDPEWSLGKNPHGGYMMALLTKAALTATERSHPLAVSAHFLRSPEVGDVELHTETVKRGRLYTTAHARMVQNDKVCIEATVTAGEISDAAHEWEAREQPPITPLDECADHRTPAENLLGHIDVRLDPGSTAFLRGQTAGDEVRGWMRLTDGTDFDPLSLIIAVDLLPPTVFGLGHGGWCPTVELTYQLRGLPAPGPIAAYTRCDALSADGWFNEDAVVYDSRGRLVAQSRQLALSGNALKAR</sequence>
<protein>
    <submittedName>
        <fullName evidence="3">Thioesterase family protein</fullName>
    </submittedName>
</protein>
<dbReference type="InterPro" id="IPR049449">
    <property type="entry name" value="TesB_ACOT8-like_N"/>
</dbReference>
<dbReference type="PANTHER" id="PTHR38110:SF1">
    <property type="entry name" value="THIOESTERASE DOMAIN-CONTAINING PROTEIN"/>
    <property type="match status" value="1"/>
</dbReference>
<accession>A0ABT6PR00</accession>
<dbReference type="EMBL" id="JASAOF010000010">
    <property type="protein sequence ID" value="MDI2030439.1"/>
    <property type="molecule type" value="Genomic_DNA"/>
</dbReference>
<comment type="caution">
    <text evidence="3">The sequence shown here is derived from an EMBL/GenBank/DDBJ whole genome shotgun (WGS) entry which is preliminary data.</text>
</comment>
<dbReference type="PANTHER" id="PTHR38110">
    <property type="entry name" value="CHROMOSOME 23, WHOLE GENOME SHOTGUN SEQUENCE"/>
    <property type="match status" value="1"/>
</dbReference>
<proteinExistence type="predicted"/>
<keyword evidence="4" id="KW-1185">Reference proteome</keyword>
<dbReference type="Proteomes" id="UP001237595">
    <property type="component" value="Unassembled WGS sequence"/>
</dbReference>
<dbReference type="InterPro" id="IPR052389">
    <property type="entry name" value="Sec_Metab_Biosynth-Assoc"/>
</dbReference>
<dbReference type="RefSeq" id="WP_281456750.1">
    <property type="nucleotide sequence ID" value="NZ_JASAOF010000010.1"/>
</dbReference>
<evidence type="ECO:0000259" key="2">
    <source>
        <dbReference type="Pfam" id="PF20789"/>
    </source>
</evidence>
<organism evidence="3 4">
    <name type="scientific">Saccharopolyspora ipomoeae</name>
    <dbReference type="NCBI Taxonomy" id="3042027"/>
    <lineage>
        <taxon>Bacteria</taxon>
        <taxon>Bacillati</taxon>
        <taxon>Actinomycetota</taxon>
        <taxon>Actinomycetes</taxon>
        <taxon>Pseudonocardiales</taxon>
        <taxon>Pseudonocardiaceae</taxon>
        <taxon>Saccharopolyspora</taxon>
    </lineage>
</organism>
<feature type="domain" description="Acyl-CoA thioesterase-like C-terminal" evidence="2">
    <location>
        <begin position="128"/>
        <end position="255"/>
    </location>
</feature>
<dbReference type="InterPro" id="IPR042171">
    <property type="entry name" value="Acyl-CoA_hotdog"/>
</dbReference>
<dbReference type="InterPro" id="IPR029069">
    <property type="entry name" value="HotDog_dom_sf"/>
</dbReference>
<evidence type="ECO:0000313" key="4">
    <source>
        <dbReference type="Proteomes" id="UP001237595"/>
    </source>
</evidence>
<dbReference type="Gene3D" id="2.40.160.210">
    <property type="entry name" value="Acyl-CoA thioesterase, double hotdog domain"/>
    <property type="match status" value="1"/>
</dbReference>
<evidence type="ECO:0000259" key="1">
    <source>
        <dbReference type="Pfam" id="PF13622"/>
    </source>
</evidence>
<reference evidence="3 4" key="1">
    <citation type="submission" date="2023-04" db="EMBL/GenBank/DDBJ databases">
        <title>Draft genome sequence of Saccharopolyspora sp. TS4A08 isolated from sweet potato rhizospheric soil.</title>
        <authorList>
            <person name="Suksaard P."/>
            <person name="Duangmal K."/>
        </authorList>
    </citation>
    <scope>NUCLEOTIDE SEQUENCE [LARGE SCALE GENOMIC DNA]</scope>
    <source>
        <strain evidence="3 4">TS4A08</strain>
    </source>
</reference>
<feature type="domain" description="Acyl-CoA thioesterase-like N-terminal HotDog" evidence="1">
    <location>
        <begin position="23"/>
        <end position="104"/>
    </location>
</feature>
<dbReference type="Pfam" id="PF20789">
    <property type="entry name" value="4HBT_3C"/>
    <property type="match status" value="1"/>
</dbReference>
<dbReference type="SUPFAM" id="SSF54637">
    <property type="entry name" value="Thioesterase/thiol ester dehydrase-isomerase"/>
    <property type="match status" value="2"/>
</dbReference>